<comment type="similarity">
    <text evidence="1">Belongs to the CDK5RAP3 family.</text>
</comment>
<evidence type="ECO:0000313" key="3">
    <source>
        <dbReference type="Proteomes" id="UP000261520"/>
    </source>
</evidence>
<dbReference type="PANTHER" id="PTHR14894">
    <property type="entry name" value="CDK5 REGULATORY SUBUNIT-ASSOCIATED PROTEIN 3"/>
    <property type="match status" value="1"/>
</dbReference>
<keyword evidence="3" id="KW-1185">Reference proteome</keyword>
<proteinExistence type="inferred from homology"/>
<dbReference type="AlphaFoldDB" id="A0A3B3ZJ45"/>
<dbReference type="Pfam" id="PF05600">
    <property type="entry name" value="CDK5RAP3"/>
    <property type="match status" value="1"/>
</dbReference>
<organism evidence="2 3">
    <name type="scientific">Periophthalmus magnuspinnatus</name>
    <dbReference type="NCBI Taxonomy" id="409849"/>
    <lineage>
        <taxon>Eukaryota</taxon>
        <taxon>Metazoa</taxon>
        <taxon>Chordata</taxon>
        <taxon>Craniata</taxon>
        <taxon>Vertebrata</taxon>
        <taxon>Euteleostomi</taxon>
        <taxon>Actinopterygii</taxon>
        <taxon>Neopterygii</taxon>
        <taxon>Teleostei</taxon>
        <taxon>Neoteleostei</taxon>
        <taxon>Acanthomorphata</taxon>
        <taxon>Gobiaria</taxon>
        <taxon>Gobiiformes</taxon>
        <taxon>Gobioidei</taxon>
        <taxon>Gobiidae</taxon>
        <taxon>Oxudercinae</taxon>
        <taxon>Periophthalmus</taxon>
    </lineage>
</organism>
<sequence length="220" mass="24579">AQQLQQELSRREVECQSSAADLRERYYAACKQYGITGENVARELQALVKDLPAVLDEVGRDAAKLEEQIKLYTAFANFVCEWSEPVLPMLTFVQKRGNTTFYEWRMGKVPKAVERPVVEEATLETIDWGDFGTSSDTQGLNHGIQVEEGIDWGISLESGDADPSGIEWGDTTICCVCHVTGPDGVARGEDALSILENPLSRNQFIDELMEVKMFPVFHDD</sequence>
<dbReference type="GO" id="GO:0007346">
    <property type="term" value="P:regulation of mitotic cell cycle"/>
    <property type="evidence" value="ECO:0007669"/>
    <property type="project" value="TreeGrafter"/>
</dbReference>
<dbReference type="Ensembl" id="ENSPMGT00000004923.1">
    <property type="protein sequence ID" value="ENSPMGP00000004637.1"/>
    <property type="gene ID" value="ENSPMGG00000003937.1"/>
</dbReference>
<dbReference type="Proteomes" id="UP000261520">
    <property type="component" value="Unplaced"/>
</dbReference>
<dbReference type="PANTHER" id="PTHR14894:SF0">
    <property type="entry name" value="CDK5 REGULATORY SUBUNIT-ASSOCIATED PROTEIN 3"/>
    <property type="match status" value="1"/>
</dbReference>
<evidence type="ECO:0000256" key="1">
    <source>
        <dbReference type="ARBA" id="ARBA00007478"/>
    </source>
</evidence>
<accession>A0A3B3ZJ45</accession>
<name>A0A3B3ZJ45_9GOBI</name>
<dbReference type="STRING" id="409849.ENSPMGP00000004637"/>
<dbReference type="GO" id="GO:0012505">
    <property type="term" value="C:endomembrane system"/>
    <property type="evidence" value="ECO:0007669"/>
    <property type="project" value="TreeGrafter"/>
</dbReference>
<protein>
    <submittedName>
        <fullName evidence="2">Uncharacterized protein</fullName>
    </submittedName>
</protein>
<dbReference type="InterPro" id="IPR008491">
    <property type="entry name" value="CDK5RAP3"/>
</dbReference>
<evidence type="ECO:0000313" key="2">
    <source>
        <dbReference type="Ensembl" id="ENSPMGP00000004637.1"/>
    </source>
</evidence>
<reference evidence="2" key="1">
    <citation type="submission" date="2025-08" db="UniProtKB">
        <authorList>
            <consortium name="Ensembl"/>
        </authorList>
    </citation>
    <scope>IDENTIFICATION</scope>
</reference>
<reference evidence="2" key="2">
    <citation type="submission" date="2025-09" db="UniProtKB">
        <authorList>
            <consortium name="Ensembl"/>
        </authorList>
    </citation>
    <scope>IDENTIFICATION</scope>
</reference>